<dbReference type="EMBL" id="BSBI01000009">
    <property type="protein sequence ID" value="GLF96891.1"/>
    <property type="molecule type" value="Genomic_DNA"/>
</dbReference>
<accession>A0ABQ5P3S0</accession>
<evidence type="ECO:0000313" key="2">
    <source>
        <dbReference type="Proteomes" id="UP001291653"/>
    </source>
</evidence>
<evidence type="ECO:0000313" key="1">
    <source>
        <dbReference type="EMBL" id="GLF96891.1"/>
    </source>
</evidence>
<protein>
    <submittedName>
        <fullName evidence="1">Type II toxin-antitoxin system RelE/ParE family toxin</fullName>
    </submittedName>
</protein>
<dbReference type="Proteomes" id="UP001291653">
    <property type="component" value="Unassembled WGS sequence"/>
</dbReference>
<organism evidence="1 2">
    <name type="scientific">Streptomyces yaizuensis</name>
    <dbReference type="NCBI Taxonomy" id="2989713"/>
    <lineage>
        <taxon>Bacteria</taxon>
        <taxon>Bacillati</taxon>
        <taxon>Actinomycetota</taxon>
        <taxon>Actinomycetes</taxon>
        <taxon>Kitasatosporales</taxon>
        <taxon>Streptomycetaceae</taxon>
        <taxon>Streptomyces</taxon>
    </lineage>
</organism>
<comment type="caution">
    <text evidence="1">The sequence shown here is derived from an EMBL/GenBank/DDBJ whole genome shotgun (WGS) entry which is preliminary data.</text>
</comment>
<name>A0ABQ5P3S0_9ACTN</name>
<proteinExistence type="predicted"/>
<keyword evidence="2" id="KW-1185">Reference proteome</keyword>
<reference evidence="1 2" key="1">
    <citation type="submission" date="2022-10" db="EMBL/GenBank/DDBJ databases">
        <title>Draft genome sequence of Streptomyces sp. YSPA8.</title>
        <authorList>
            <person name="Moriuchi R."/>
            <person name="Dohra H."/>
            <person name="Yamamura H."/>
            <person name="Kodani S."/>
        </authorList>
    </citation>
    <scope>NUCLEOTIDE SEQUENCE [LARGE SCALE GENOMIC DNA]</scope>
    <source>
        <strain evidence="1 2">YSPA8</strain>
    </source>
</reference>
<sequence>MTGYRVQYSTEARACLDALSGPARARFDTGVGALAADPYGAGSVAIRERDYRQALVGGCVTVYYVSAGVRVVSVTRAQGPP</sequence>
<gene>
    <name evidence="1" type="ORF">SYYSPA8_21360</name>
</gene>
<dbReference type="RefSeq" id="WP_323448911.1">
    <property type="nucleotide sequence ID" value="NZ_BSBI01000009.1"/>
</dbReference>